<gene>
    <name evidence="2" type="ORF">SAMN06296052_11940</name>
</gene>
<evidence type="ECO:0000313" key="3">
    <source>
        <dbReference type="Proteomes" id="UP000198432"/>
    </source>
</evidence>
<keyword evidence="1" id="KW-0472">Membrane</keyword>
<name>A0A239IVY0_9BACT</name>
<keyword evidence="1" id="KW-0812">Transmembrane</keyword>
<sequence>MKKVIIAIVFVGFLSLLLFYLLRPNRNVEFYEGSSEELLKEMMADSSVVEVKMKTGN</sequence>
<dbReference type="AlphaFoldDB" id="A0A239IVY0"/>
<dbReference type="EMBL" id="FZOQ01000019">
    <property type="protein sequence ID" value="SNS97781.1"/>
    <property type="molecule type" value="Genomic_DNA"/>
</dbReference>
<reference evidence="3" key="1">
    <citation type="submission" date="2017-06" db="EMBL/GenBank/DDBJ databases">
        <authorList>
            <person name="Varghese N."/>
            <person name="Submissions S."/>
        </authorList>
    </citation>
    <scope>NUCLEOTIDE SEQUENCE [LARGE SCALE GENOMIC DNA]</scope>
    <source>
        <strain evidence="3">NKM1</strain>
    </source>
</reference>
<keyword evidence="1" id="KW-1133">Transmembrane helix</keyword>
<dbReference type="Proteomes" id="UP000198432">
    <property type="component" value="Unassembled WGS sequence"/>
</dbReference>
<evidence type="ECO:0000313" key="2">
    <source>
        <dbReference type="EMBL" id="SNS97781.1"/>
    </source>
</evidence>
<keyword evidence="3" id="KW-1185">Reference proteome</keyword>
<feature type="transmembrane region" description="Helical" evidence="1">
    <location>
        <begin position="6"/>
        <end position="22"/>
    </location>
</feature>
<dbReference type="RefSeq" id="WP_179223098.1">
    <property type="nucleotide sequence ID" value="NZ_FZOQ01000019.1"/>
</dbReference>
<evidence type="ECO:0000256" key="1">
    <source>
        <dbReference type="SAM" id="Phobius"/>
    </source>
</evidence>
<accession>A0A239IVY0</accession>
<proteinExistence type="predicted"/>
<organism evidence="2 3">
    <name type="scientific">Pontibacter ummariensis</name>
    <dbReference type="NCBI Taxonomy" id="1610492"/>
    <lineage>
        <taxon>Bacteria</taxon>
        <taxon>Pseudomonadati</taxon>
        <taxon>Bacteroidota</taxon>
        <taxon>Cytophagia</taxon>
        <taxon>Cytophagales</taxon>
        <taxon>Hymenobacteraceae</taxon>
        <taxon>Pontibacter</taxon>
    </lineage>
</organism>
<protein>
    <submittedName>
        <fullName evidence="2">Uncharacterized protein</fullName>
    </submittedName>
</protein>